<dbReference type="AlphaFoldDB" id="A9IXQ1"/>
<evidence type="ECO:0000256" key="2">
    <source>
        <dbReference type="ARBA" id="ARBA00022448"/>
    </source>
</evidence>
<feature type="transmembrane region" description="Helical" evidence="7">
    <location>
        <begin position="379"/>
        <end position="397"/>
    </location>
</feature>
<proteinExistence type="predicted"/>
<evidence type="ECO:0000313" key="9">
    <source>
        <dbReference type="Proteomes" id="UP000001592"/>
    </source>
</evidence>
<feature type="transmembrane region" description="Helical" evidence="7">
    <location>
        <begin position="257"/>
        <end position="277"/>
    </location>
</feature>
<dbReference type="KEGG" id="btr:BT_2029"/>
<dbReference type="SUPFAM" id="SSF103473">
    <property type="entry name" value="MFS general substrate transporter"/>
    <property type="match status" value="1"/>
</dbReference>
<dbReference type="eggNOG" id="COG2814">
    <property type="taxonomic scope" value="Bacteria"/>
</dbReference>
<feature type="transmembrane region" description="Helical" evidence="7">
    <location>
        <begin position="289"/>
        <end position="307"/>
    </location>
</feature>
<feature type="transmembrane region" description="Helical" evidence="7">
    <location>
        <begin position="313"/>
        <end position="339"/>
    </location>
</feature>
<evidence type="ECO:0000256" key="3">
    <source>
        <dbReference type="ARBA" id="ARBA00022475"/>
    </source>
</evidence>
<evidence type="ECO:0000256" key="6">
    <source>
        <dbReference type="ARBA" id="ARBA00023136"/>
    </source>
</evidence>
<dbReference type="EMBL" id="AM260525">
    <property type="protein sequence ID" value="CAK02217.1"/>
    <property type="molecule type" value="Genomic_DNA"/>
</dbReference>
<dbReference type="InterPro" id="IPR010290">
    <property type="entry name" value="TM_effector"/>
</dbReference>
<dbReference type="Gene3D" id="1.20.1250.20">
    <property type="entry name" value="MFS general substrate transporter like domains"/>
    <property type="match status" value="1"/>
</dbReference>
<dbReference type="PANTHER" id="PTHR23513">
    <property type="entry name" value="INTEGRAL MEMBRANE EFFLUX PROTEIN-RELATED"/>
    <property type="match status" value="1"/>
</dbReference>
<feature type="transmembrane region" description="Helical" evidence="7">
    <location>
        <begin position="44"/>
        <end position="69"/>
    </location>
</feature>
<keyword evidence="9" id="KW-1185">Reference proteome</keyword>
<feature type="transmembrane region" description="Helical" evidence="7">
    <location>
        <begin position="90"/>
        <end position="111"/>
    </location>
</feature>
<gene>
    <name evidence="8" type="ordered locus">BT_2029</name>
</gene>
<keyword evidence="3" id="KW-1003">Cell membrane</keyword>
<keyword evidence="6 7" id="KW-0472">Membrane</keyword>
<reference evidence="8 9" key="1">
    <citation type="journal article" date="2007" name="Nat. Genet.">
        <title>Genomic analysis of Bartonella identifies type IV secretion systems as host adaptability factors.</title>
        <authorList>
            <person name="Saenz H.L."/>
            <person name="Engel P."/>
            <person name="Stoeckli M.C."/>
            <person name="Lanz C."/>
            <person name="Raddatz G."/>
            <person name="Vayssier-Taussat M."/>
            <person name="Birtles R."/>
            <person name="Schuster S.C."/>
            <person name="Dehio C."/>
        </authorList>
    </citation>
    <scope>NUCLEOTIDE SEQUENCE [LARGE SCALE GENOMIC DNA]</scope>
    <source>
        <strain evidence="9">DSM 28219 / CCUG 45778 / CIP 105476 / IBS 506</strain>
    </source>
</reference>
<comment type="subcellular location">
    <subcellularLocation>
        <location evidence="1">Cell membrane</location>
        <topology evidence="1">Multi-pass membrane protein</topology>
    </subcellularLocation>
</comment>
<dbReference type="HOGENOM" id="CLU_056719_0_0_5"/>
<dbReference type="PANTHER" id="PTHR23513:SF6">
    <property type="entry name" value="MAJOR FACILITATOR SUPERFAMILY ASSOCIATED DOMAIN-CONTAINING PROTEIN"/>
    <property type="match status" value="1"/>
</dbReference>
<protein>
    <submittedName>
        <fullName evidence="8">Transporter, putative</fullName>
    </submittedName>
</protein>
<sequence>MVDMKLFFKKSPFSLFSSLFISKVGDYAYEVIFILLVLELTDNAFLIGLVYFFRFIPFLFLGPIGGWFADNFSLKKNMILSEVVRLFASLFVLITTITGTAHITVLIFAAIGTTIGRSIFQPSFQAAIPKMFARKDLTKANSIAQIIDETASVIGPLVCSLLLLFADKSAVLIFDFFTYLISIIVLLNLVNLNSSENKSFNFIKIYRETVSYLQYISTENKNLFITLVGSSVAILFTGAILRFLIPAFVLSVGGEESFVSSLFSLMAVGTIIGGVFYHKIISKVTSLKLMVFWLLYGAVLFLMPFASMLYLKLLLVFACVLGFTGAFVDISLVSALQLYSRREDFGKSFGTFSTLANSAEAASGLIAGLFALVGLMSSFLTMSACIIFTGMIGVIKIKKNKALIPPDTTGEDDH</sequence>
<keyword evidence="5 7" id="KW-1133">Transmembrane helix</keyword>
<organism evidence="8 9">
    <name type="scientific">Bartonella tribocorum (strain DSM 28219 / CCUG 45778 / CIP 105476 / IBS 506)</name>
    <dbReference type="NCBI Taxonomy" id="382640"/>
    <lineage>
        <taxon>Bacteria</taxon>
        <taxon>Pseudomonadati</taxon>
        <taxon>Pseudomonadota</taxon>
        <taxon>Alphaproteobacteria</taxon>
        <taxon>Hyphomicrobiales</taxon>
        <taxon>Bartonellaceae</taxon>
        <taxon>Bartonella</taxon>
    </lineage>
</organism>
<evidence type="ECO:0000256" key="7">
    <source>
        <dbReference type="SAM" id="Phobius"/>
    </source>
</evidence>
<feature type="transmembrane region" description="Helical" evidence="7">
    <location>
        <begin position="351"/>
        <end position="373"/>
    </location>
</feature>
<dbReference type="InterPro" id="IPR036259">
    <property type="entry name" value="MFS_trans_sf"/>
</dbReference>
<feature type="transmembrane region" description="Helical" evidence="7">
    <location>
        <begin position="170"/>
        <end position="190"/>
    </location>
</feature>
<keyword evidence="2" id="KW-0813">Transport</keyword>
<feature type="transmembrane region" description="Helical" evidence="7">
    <location>
        <begin position="12"/>
        <end position="38"/>
    </location>
</feature>
<dbReference type="Pfam" id="PF05977">
    <property type="entry name" value="MFS_3"/>
    <property type="match status" value="1"/>
</dbReference>
<feature type="transmembrane region" description="Helical" evidence="7">
    <location>
        <begin position="223"/>
        <end position="245"/>
    </location>
</feature>
<evidence type="ECO:0000256" key="1">
    <source>
        <dbReference type="ARBA" id="ARBA00004651"/>
    </source>
</evidence>
<keyword evidence="4 7" id="KW-0812">Transmembrane</keyword>
<evidence type="ECO:0000313" key="8">
    <source>
        <dbReference type="EMBL" id="CAK02217.1"/>
    </source>
</evidence>
<evidence type="ECO:0000256" key="4">
    <source>
        <dbReference type="ARBA" id="ARBA00022692"/>
    </source>
</evidence>
<name>A9IXQ1_BART1</name>
<dbReference type="GO" id="GO:0005886">
    <property type="term" value="C:plasma membrane"/>
    <property type="evidence" value="ECO:0007669"/>
    <property type="project" value="UniProtKB-SubCell"/>
</dbReference>
<evidence type="ECO:0000256" key="5">
    <source>
        <dbReference type="ARBA" id="ARBA00022989"/>
    </source>
</evidence>
<accession>A9IXQ1</accession>
<dbReference type="CDD" id="cd06173">
    <property type="entry name" value="MFS_MefA_like"/>
    <property type="match status" value="1"/>
</dbReference>
<dbReference type="Proteomes" id="UP000001592">
    <property type="component" value="Chromosome"/>
</dbReference>